<dbReference type="GO" id="GO:0006508">
    <property type="term" value="P:proteolysis"/>
    <property type="evidence" value="ECO:0007669"/>
    <property type="project" value="UniProtKB-KW"/>
</dbReference>
<dbReference type="InterPro" id="IPR050430">
    <property type="entry name" value="Peptidase_S1"/>
</dbReference>
<dbReference type="InterPro" id="IPR001254">
    <property type="entry name" value="Trypsin_dom"/>
</dbReference>
<dbReference type="EnsemblMetazoa" id="SCAU002905-RA">
    <property type="protein sequence ID" value="SCAU002905-PA"/>
    <property type="gene ID" value="SCAU002905"/>
</dbReference>
<dbReference type="VEuPathDB" id="VectorBase:SCAU002905"/>
<dbReference type="SMART" id="SM00020">
    <property type="entry name" value="Tryp_SPc"/>
    <property type="match status" value="1"/>
</dbReference>
<dbReference type="CDD" id="cd00190">
    <property type="entry name" value="Tryp_SPc"/>
    <property type="match status" value="1"/>
</dbReference>
<dbReference type="PANTHER" id="PTHR24276:SF91">
    <property type="entry name" value="AT26814P-RELATED"/>
    <property type="match status" value="1"/>
</dbReference>
<dbReference type="PRINTS" id="PR00722">
    <property type="entry name" value="CHYMOTRYPSIN"/>
</dbReference>
<dbReference type="KEGG" id="scac:106089086"/>
<dbReference type="SUPFAM" id="SSF50494">
    <property type="entry name" value="Trypsin-like serine proteases"/>
    <property type="match status" value="1"/>
</dbReference>
<dbReference type="GO" id="GO:0004252">
    <property type="term" value="F:serine-type endopeptidase activity"/>
    <property type="evidence" value="ECO:0007669"/>
    <property type="project" value="InterPro"/>
</dbReference>
<keyword evidence="6" id="KW-0732">Signal</keyword>
<dbReference type="Proteomes" id="UP000095300">
    <property type="component" value="Unassembled WGS sequence"/>
</dbReference>
<dbReference type="FunFam" id="2.40.10.10:FF:000068">
    <property type="entry name" value="transmembrane protease serine 2"/>
    <property type="match status" value="1"/>
</dbReference>
<feature type="signal peptide" evidence="6">
    <location>
        <begin position="1"/>
        <end position="26"/>
    </location>
</feature>
<dbReference type="InterPro" id="IPR018114">
    <property type="entry name" value="TRYPSIN_HIS"/>
</dbReference>
<comment type="similarity">
    <text evidence="1">Belongs to the peptidase S1 family.</text>
</comment>
<keyword evidence="3" id="KW-0378">Hydrolase</keyword>
<reference evidence="8" key="1">
    <citation type="submission" date="2020-05" db="UniProtKB">
        <authorList>
            <consortium name="EnsemblMetazoa"/>
        </authorList>
    </citation>
    <scope>IDENTIFICATION</scope>
    <source>
        <strain evidence="8">USDA</strain>
    </source>
</reference>
<proteinExistence type="inferred from homology"/>
<dbReference type="Gene3D" id="2.40.10.10">
    <property type="entry name" value="Trypsin-like serine proteases"/>
    <property type="match status" value="1"/>
</dbReference>
<feature type="chain" id="PRO_5009325684" description="Peptidase S1 domain-containing protein" evidence="6">
    <location>
        <begin position="27"/>
        <end position="258"/>
    </location>
</feature>
<gene>
    <name evidence="8" type="primary">106089086</name>
</gene>
<evidence type="ECO:0000256" key="5">
    <source>
        <dbReference type="ARBA" id="ARBA00023157"/>
    </source>
</evidence>
<dbReference type="PROSITE" id="PS50240">
    <property type="entry name" value="TRYPSIN_DOM"/>
    <property type="match status" value="1"/>
</dbReference>
<evidence type="ECO:0000313" key="9">
    <source>
        <dbReference type="Proteomes" id="UP000095300"/>
    </source>
</evidence>
<evidence type="ECO:0000256" key="2">
    <source>
        <dbReference type="ARBA" id="ARBA00022670"/>
    </source>
</evidence>
<evidence type="ECO:0000259" key="7">
    <source>
        <dbReference type="PROSITE" id="PS50240"/>
    </source>
</evidence>
<dbReference type="InterPro" id="IPR009003">
    <property type="entry name" value="Peptidase_S1_PA"/>
</dbReference>
<keyword evidence="4" id="KW-0720">Serine protease</keyword>
<keyword evidence="9" id="KW-1185">Reference proteome</keyword>
<dbReference type="InterPro" id="IPR001314">
    <property type="entry name" value="Peptidase_S1A"/>
</dbReference>
<dbReference type="STRING" id="35570.A0A1I8NXI4"/>
<evidence type="ECO:0000256" key="6">
    <source>
        <dbReference type="SAM" id="SignalP"/>
    </source>
</evidence>
<evidence type="ECO:0000313" key="8">
    <source>
        <dbReference type="EnsemblMetazoa" id="SCAU002905-PA"/>
    </source>
</evidence>
<keyword evidence="5" id="KW-1015">Disulfide bond</keyword>
<dbReference type="OrthoDB" id="60866at2759"/>
<keyword evidence="2" id="KW-0645">Protease</keyword>
<evidence type="ECO:0000256" key="4">
    <source>
        <dbReference type="ARBA" id="ARBA00022825"/>
    </source>
</evidence>
<evidence type="ECO:0000256" key="1">
    <source>
        <dbReference type="ARBA" id="ARBA00007664"/>
    </source>
</evidence>
<protein>
    <recommendedName>
        <fullName evidence="7">Peptidase S1 domain-containing protein</fullName>
    </recommendedName>
</protein>
<feature type="domain" description="Peptidase S1" evidence="7">
    <location>
        <begin position="35"/>
        <end position="257"/>
    </location>
</feature>
<dbReference type="PANTHER" id="PTHR24276">
    <property type="entry name" value="POLYSERASE-RELATED"/>
    <property type="match status" value="1"/>
</dbReference>
<name>A0A1I8NXI4_STOCA</name>
<sequence>MTFEKPSSKPLLFFYLCLAYCYGVQAANLKLQGRIVGGQNAILGQFPYQVSVQVVDMHVCGGAIISNDYVVTAAHCVYHGDPLQLIPNFLVDVRAGSILHDADGQRVGVAEIKPHPEFHGHTNDIALLKLSRPLEFNENVRAIGLATEEPRSGSQLSITGWGRLSENGIVPGILQHTTLFALAHEQCQTLAAIPPHVMCVLHNDGEGACDGDSGSPAVLNNQLVGVAIFVKGKCGTLGPDGYASVPHYRQWLIDNSRD</sequence>
<accession>A0A1I8NXI4</accession>
<dbReference type="PROSITE" id="PS00134">
    <property type="entry name" value="TRYPSIN_HIS"/>
    <property type="match status" value="1"/>
</dbReference>
<dbReference type="InterPro" id="IPR043504">
    <property type="entry name" value="Peptidase_S1_PA_chymotrypsin"/>
</dbReference>
<evidence type="ECO:0000256" key="3">
    <source>
        <dbReference type="ARBA" id="ARBA00022801"/>
    </source>
</evidence>
<organism evidence="8 9">
    <name type="scientific">Stomoxys calcitrans</name>
    <name type="common">Stable fly</name>
    <name type="synonym">Conops calcitrans</name>
    <dbReference type="NCBI Taxonomy" id="35570"/>
    <lineage>
        <taxon>Eukaryota</taxon>
        <taxon>Metazoa</taxon>
        <taxon>Ecdysozoa</taxon>
        <taxon>Arthropoda</taxon>
        <taxon>Hexapoda</taxon>
        <taxon>Insecta</taxon>
        <taxon>Pterygota</taxon>
        <taxon>Neoptera</taxon>
        <taxon>Endopterygota</taxon>
        <taxon>Diptera</taxon>
        <taxon>Brachycera</taxon>
        <taxon>Muscomorpha</taxon>
        <taxon>Muscoidea</taxon>
        <taxon>Muscidae</taxon>
        <taxon>Stomoxys</taxon>
    </lineage>
</organism>
<dbReference type="AlphaFoldDB" id="A0A1I8NXI4"/>
<dbReference type="Pfam" id="PF00089">
    <property type="entry name" value="Trypsin"/>
    <property type="match status" value="1"/>
</dbReference>